<organism evidence="1 2">
    <name type="scientific">Batillaria attramentaria</name>
    <dbReference type="NCBI Taxonomy" id="370345"/>
    <lineage>
        <taxon>Eukaryota</taxon>
        <taxon>Metazoa</taxon>
        <taxon>Spiralia</taxon>
        <taxon>Lophotrochozoa</taxon>
        <taxon>Mollusca</taxon>
        <taxon>Gastropoda</taxon>
        <taxon>Caenogastropoda</taxon>
        <taxon>Sorbeoconcha</taxon>
        <taxon>Cerithioidea</taxon>
        <taxon>Batillariidae</taxon>
        <taxon>Batillaria</taxon>
    </lineage>
</organism>
<gene>
    <name evidence="1" type="ORF">BaRGS_00000149</name>
</gene>
<evidence type="ECO:0000313" key="2">
    <source>
        <dbReference type="Proteomes" id="UP001519460"/>
    </source>
</evidence>
<protein>
    <submittedName>
        <fullName evidence="1">Uncharacterized protein</fullName>
    </submittedName>
</protein>
<comment type="caution">
    <text evidence="1">The sequence shown here is derived from an EMBL/GenBank/DDBJ whole genome shotgun (WGS) entry which is preliminary data.</text>
</comment>
<accession>A0ABD0M9N5</accession>
<proteinExistence type="predicted"/>
<keyword evidence="2" id="KW-1185">Reference proteome</keyword>
<name>A0ABD0M9N5_9CAEN</name>
<evidence type="ECO:0000313" key="1">
    <source>
        <dbReference type="EMBL" id="KAK7508583.1"/>
    </source>
</evidence>
<sequence>MDCSQTEPVTGKWVIVRDLPRPWESSDEIVHTGTRHSIRTQRTKPLITAPGHATERMLLAFWSLEPWLLYVGKGQFWGLKRLTLGNFDYGGSHWLWYRYVSLT</sequence>
<reference evidence="1 2" key="1">
    <citation type="journal article" date="2023" name="Sci. Data">
        <title>Genome assembly of the Korean intertidal mud-creeper Batillaria attramentaria.</title>
        <authorList>
            <person name="Patra A.K."/>
            <person name="Ho P.T."/>
            <person name="Jun S."/>
            <person name="Lee S.J."/>
            <person name="Kim Y."/>
            <person name="Won Y.J."/>
        </authorList>
    </citation>
    <scope>NUCLEOTIDE SEQUENCE [LARGE SCALE GENOMIC DNA]</scope>
    <source>
        <strain evidence="1">Wonlab-2016</strain>
    </source>
</reference>
<dbReference type="AlphaFoldDB" id="A0ABD0M9N5"/>
<dbReference type="Proteomes" id="UP001519460">
    <property type="component" value="Unassembled WGS sequence"/>
</dbReference>
<dbReference type="EMBL" id="JACVVK020000001">
    <property type="protein sequence ID" value="KAK7508583.1"/>
    <property type="molecule type" value="Genomic_DNA"/>
</dbReference>